<name>A0ABY6LCX6_9ARAC</name>
<dbReference type="Gene3D" id="2.40.70.10">
    <property type="entry name" value="Acid Proteases"/>
    <property type="match status" value="1"/>
</dbReference>
<gene>
    <name evidence="3" type="ORF">LAZ67_15000505</name>
</gene>
<dbReference type="InterPro" id="IPR041426">
    <property type="entry name" value="Mos1_HTH"/>
</dbReference>
<dbReference type="Pfam" id="PF00078">
    <property type="entry name" value="RVT_1"/>
    <property type="match status" value="1"/>
</dbReference>
<accession>A0ABY6LCX6</accession>
<dbReference type="PROSITE" id="PS50878">
    <property type="entry name" value="RT_POL"/>
    <property type="match status" value="1"/>
</dbReference>
<dbReference type="InterPro" id="IPR021109">
    <property type="entry name" value="Peptidase_aspartic_dom_sf"/>
</dbReference>
<evidence type="ECO:0000256" key="1">
    <source>
        <dbReference type="SAM" id="MobiDB-lite"/>
    </source>
</evidence>
<evidence type="ECO:0000313" key="4">
    <source>
        <dbReference type="Proteomes" id="UP001235939"/>
    </source>
</evidence>
<organism evidence="3 4">
    <name type="scientific">Cordylochernes scorpioides</name>
    <dbReference type="NCBI Taxonomy" id="51811"/>
    <lineage>
        <taxon>Eukaryota</taxon>
        <taxon>Metazoa</taxon>
        <taxon>Ecdysozoa</taxon>
        <taxon>Arthropoda</taxon>
        <taxon>Chelicerata</taxon>
        <taxon>Arachnida</taxon>
        <taxon>Pseudoscorpiones</taxon>
        <taxon>Cheliferoidea</taxon>
        <taxon>Chernetidae</taxon>
        <taxon>Cordylochernes</taxon>
    </lineage>
</organism>
<dbReference type="InterPro" id="IPR036397">
    <property type="entry name" value="RNaseH_sf"/>
</dbReference>
<sequence>MDNDNVPTDLIRIIKSYLNNEREVKFTYESETFYKKLTKGCPQGGPLSPLLWNILLNDLLINFESMNADIKCYADDVTIICWNKTIEGLKTASEYILNYVIQWCNRNKLTISTEKTNLLYLHNREKIPIKVINNIIRPVKQVKILGMKFSNHKWKNKFNFTPHVNDILCKAGRMKNLLCSLSGNMWGLDTQKRLTLYKTIIKPVLTYGSKIWFKYLNNRSKQKLNSMKYQIILWAVRAYKTTSSNCFYSLLKIPLLTDYIESRIIKYDLAHLSTEDLIAYEPHAPSIVKSFLHAKMKENFDNTNEIFRSFFVSGIPRFFRPNFYNNQFITDHGNFGKFLSTIGAVKEPGCFCGGEIQDSKHLLMNCPIFRVYKENKFGRIGQLDEFVDDKERYQPPMAFYETLFIFKAGIASEEFDEHLRPVHQEAVVTWADNISSSFRSVVEYLKLIEGLKKKVGESPMVFKERFLAIRDKVEYRFDDSLVFEIFLENVLEEYRDAIVRSETKSIDKAVSVMATEDSVEHRCSFMKGCIKDLRGEIEKLTKLLGEIKLSPPECMLGHMASDCSRQSSMFSNRNTFDNAEIVNIRSYRRDQFGNLPIVKININGNMWHLLYDTGSRVSIIDSEKCKVLKENWDDALKTLCIVSVTGHGQTLTRVKTCRVGNENGSELEEIRFWLISLGDKGYDGILGINDIRRFNIPLPAIQERCNMISLKPEDRDYVDLSCIASAHRPMVSSSLDEISVRRIENEAATLYQSFDKGRLVTLAVPKNEGYSNLYGPFRVEARVSYVNFRVRGVNMHDVKLENGISRRQKSTFRHLLFLAFHQGQKADEAARHTCNVYGKGVIGKRAALKRFAKFKNGDLNLEDTPRSGRPSEFDKEHQKAPLKEDGRQITRVLYWEILERNATVNKDLYIAQLHRVKTGYSTENPDRQGQIILLHDNARPHVAQVVKAALQELGCYMSRDHVIGPSSNDVLGLSINDAIGPYSDDVIGLSNNDIIGLSSNDGIGMHSDDVIGPSSNDVLGLSINDAIGPYSDDVIGLSRNDVLGLSINDVLGLSSNDVLGLSINDVLGLSINDAIGLSSNDVLGLSINDAIGQSSNDVLGLSINDAIGLSSNDVLGLSINDAIGLYSDDVIGLSNNDIIGLSSNDGIGMHSDVAIGLSSDVSIDLSIDDAKILQWIEMPVDLPTKKKKNSSISEAKIKEGIFVGPQIRELQQDGNFQNSLNEVEAAAWNSFRNVCENFLGSVKVENYRDIVNDLLLSYKALGCNMSLKIHLLHSHLDFFPDNLGAVSDEHGERFHQAISSMEKRYQGKWSPAMLADDCWALKRDLPQAKYRRKSAVTAFQ</sequence>
<dbReference type="SUPFAM" id="SSF50630">
    <property type="entry name" value="Acid proteases"/>
    <property type="match status" value="1"/>
</dbReference>
<evidence type="ECO:0000313" key="3">
    <source>
        <dbReference type="EMBL" id="UYV77325.1"/>
    </source>
</evidence>
<keyword evidence="4" id="KW-1185">Reference proteome</keyword>
<proteinExistence type="predicted"/>
<dbReference type="PANTHER" id="PTHR46114:SF2">
    <property type="entry name" value="CULLIN N-TERMINAL DOMAIN-CONTAINING PROTEIN"/>
    <property type="match status" value="1"/>
</dbReference>
<dbReference type="EMBL" id="CP092877">
    <property type="protein sequence ID" value="UYV77325.1"/>
    <property type="molecule type" value="Genomic_DNA"/>
</dbReference>
<feature type="region of interest" description="Disordered" evidence="1">
    <location>
        <begin position="859"/>
        <end position="881"/>
    </location>
</feature>
<dbReference type="PANTHER" id="PTHR46114">
    <property type="entry name" value="APPLE DOMAIN-CONTAINING PROTEIN"/>
    <property type="match status" value="1"/>
</dbReference>
<reference evidence="3 4" key="1">
    <citation type="submission" date="2022-01" db="EMBL/GenBank/DDBJ databases">
        <title>A chromosomal length assembly of Cordylochernes scorpioides.</title>
        <authorList>
            <person name="Zeh D."/>
            <person name="Zeh J."/>
        </authorList>
    </citation>
    <scope>NUCLEOTIDE SEQUENCE [LARGE SCALE GENOMIC DNA]</scope>
    <source>
        <strain evidence="3">IN4F17</strain>
        <tissue evidence="3">Whole Body</tissue>
    </source>
</reference>
<feature type="compositionally biased region" description="Basic and acidic residues" evidence="1">
    <location>
        <begin position="863"/>
        <end position="881"/>
    </location>
</feature>
<dbReference type="SUPFAM" id="SSF56672">
    <property type="entry name" value="DNA/RNA polymerases"/>
    <property type="match status" value="1"/>
</dbReference>
<dbReference type="Gene3D" id="1.10.10.1450">
    <property type="match status" value="1"/>
</dbReference>
<protein>
    <recommendedName>
        <fullName evidence="2">Reverse transcriptase domain-containing protein</fullName>
    </recommendedName>
</protein>
<dbReference type="Gene3D" id="3.30.420.10">
    <property type="entry name" value="Ribonuclease H-like superfamily/Ribonuclease H"/>
    <property type="match status" value="1"/>
</dbReference>
<dbReference type="InterPro" id="IPR000477">
    <property type="entry name" value="RT_dom"/>
</dbReference>
<dbReference type="Proteomes" id="UP001235939">
    <property type="component" value="Chromosome 15"/>
</dbReference>
<dbReference type="InterPro" id="IPR043502">
    <property type="entry name" value="DNA/RNA_pol_sf"/>
</dbReference>
<dbReference type="Pfam" id="PF17906">
    <property type="entry name" value="HTH_48"/>
    <property type="match status" value="1"/>
</dbReference>
<evidence type="ECO:0000259" key="2">
    <source>
        <dbReference type="PROSITE" id="PS50878"/>
    </source>
</evidence>
<feature type="domain" description="Reverse transcriptase" evidence="2">
    <location>
        <begin position="1"/>
        <end position="136"/>
    </location>
</feature>